<name>A0A9P4XSH9_CRYP1</name>
<dbReference type="InterPro" id="IPR050529">
    <property type="entry name" value="CYP450_sterol_14alpha_dmase"/>
</dbReference>
<evidence type="ECO:0000256" key="5">
    <source>
        <dbReference type="ARBA" id="ARBA00023004"/>
    </source>
</evidence>
<keyword evidence="10" id="KW-1185">Reference proteome</keyword>
<dbReference type="OrthoDB" id="3366823at2759"/>
<gene>
    <name evidence="9" type="ORF">M406DRAFT_76074</name>
</gene>
<organism evidence="9 10">
    <name type="scientific">Cryphonectria parasitica (strain ATCC 38755 / EP155)</name>
    <dbReference type="NCBI Taxonomy" id="660469"/>
    <lineage>
        <taxon>Eukaryota</taxon>
        <taxon>Fungi</taxon>
        <taxon>Dikarya</taxon>
        <taxon>Ascomycota</taxon>
        <taxon>Pezizomycotina</taxon>
        <taxon>Sordariomycetes</taxon>
        <taxon>Sordariomycetidae</taxon>
        <taxon>Diaporthales</taxon>
        <taxon>Cryphonectriaceae</taxon>
        <taxon>Cryphonectria-Endothia species complex</taxon>
        <taxon>Cryphonectria</taxon>
    </lineage>
</organism>
<dbReference type="EMBL" id="MU032353">
    <property type="protein sequence ID" value="KAF3760417.1"/>
    <property type="molecule type" value="Genomic_DNA"/>
</dbReference>
<feature type="transmembrane region" description="Helical" evidence="8">
    <location>
        <begin position="12"/>
        <end position="38"/>
    </location>
</feature>
<protein>
    <recommendedName>
        <fullName evidence="11">Cytochrome P450</fullName>
    </recommendedName>
</protein>
<dbReference type="Pfam" id="PF00067">
    <property type="entry name" value="p450"/>
    <property type="match status" value="1"/>
</dbReference>
<evidence type="ECO:0000256" key="6">
    <source>
        <dbReference type="ARBA" id="ARBA00023033"/>
    </source>
</evidence>
<dbReference type="InterPro" id="IPR001128">
    <property type="entry name" value="Cyt_P450"/>
</dbReference>
<evidence type="ECO:0000256" key="1">
    <source>
        <dbReference type="ARBA" id="ARBA00001971"/>
    </source>
</evidence>
<keyword evidence="4 7" id="KW-0479">Metal-binding</keyword>
<dbReference type="GO" id="GO:0020037">
    <property type="term" value="F:heme binding"/>
    <property type="evidence" value="ECO:0007669"/>
    <property type="project" value="InterPro"/>
</dbReference>
<dbReference type="GO" id="GO:0005506">
    <property type="term" value="F:iron ion binding"/>
    <property type="evidence" value="ECO:0007669"/>
    <property type="project" value="InterPro"/>
</dbReference>
<feature type="binding site" description="axial binding residue" evidence="7">
    <location>
        <position position="519"/>
    </location>
    <ligand>
        <name>heme</name>
        <dbReference type="ChEBI" id="CHEBI:30413"/>
    </ligand>
    <ligandPart>
        <name>Fe</name>
        <dbReference type="ChEBI" id="CHEBI:18248"/>
    </ligandPart>
</feature>
<dbReference type="SUPFAM" id="SSF48264">
    <property type="entry name" value="Cytochrome P450"/>
    <property type="match status" value="1"/>
</dbReference>
<keyword evidence="6" id="KW-0560">Oxidoreductase</keyword>
<evidence type="ECO:0000256" key="2">
    <source>
        <dbReference type="ARBA" id="ARBA00010617"/>
    </source>
</evidence>
<keyword evidence="6" id="KW-0503">Monooxygenase</keyword>
<evidence type="ECO:0008006" key="11">
    <source>
        <dbReference type="Google" id="ProtNLM"/>
    </source>
</evidence>
<accession>A0A9P4XSH9</accession>
<dbReference type="PRINTS" id="PR00465">
    <property type="entry name" value="EP450IV"/>
</dbReference>
<keyword evidence="8" id="KW-1133">Transmembrane helix</keyword>
<evidence type="ECO:0000256" key="7">
    <source>
        <dbReference type="PIRSR" id="PIRSR602403-1"/>
    </source>
</evidence>
<evidence type="ECO:0000313" key="10">
    <source>
        <dbReference type="Proteomes" id="UP000803844"/>
    </source>
</evidence>
<evidence type="ECO:0000256" key="8">
    <source>
        <dbReference type="SAM" id="Phobius"/>
    </source>
</evidence>
<keyword evidence="8" id="KW-0812">Transmembrane</keyword>
<dbReference type="RefSeq" id="XP_040771396.1">
    <property type="nucleotide sequence ID" value="XM_040925929.1"/>
</dbReference>
<comment type="caution">
    <text evidence="9">The sequence shown here is derived from an EMBL/GenBank/DDBJ whole genome shotgun (WGS) entry which is preliminary data.</text>
</comment>
<dbReference type="PANTHER" id="PTHR24304">
    <property type="entry name" value="CYTOCHROME P450 FAMILY 7"/>
    <property type="match status" value="1"/>
</dbReference>
<dbReference type="PANTHER" id="PTHR24304:SF2">
    <property type="entry name" value="24-HYDROXYCHOLESTEROL 7-ALPHA-HYDROXYLASE"/>
    <property type="match status" value="1"/>
</dbReference>
<dbReference type="GO" id="GO:0016705">
    <property type="term" value="F:oxidoreductase activity, acting on paired donors, with incorporation or reduction of molecular oxygen"/>
    <property type="evidence" value="ECO:0007669"/>
    <property type="project" value="InterPro"/>
</dbReference>
<evidence type="ECO:0000256" key="3">
    <source>
        <dbReference type="ARBA" id="ARBA00022617"/>
    </source>
</evidence>
<dbReference type="CDD" id="cd11040">
    <property type="entry name" value="CYP7_CYP8-like"/>
    <property type="match status" value="1"/>
</dbReference>
<comment type="similarity">
    <text evidence="2">Belongs to the cytochrome P450 family.</text>
</comment>
<keyword evidence="3 7" id="KW-0349">Heme</keyword>
<dbReference type="InterPro" id="IPR036396">
    <property type="entry name" value="Cyt_P450_sf"/>
</dbReference>
<evidence type="ECO:0000313" key="9">
    <source>
        <dbReference type="EMBL" id="KAF3760417.1"/>
    </source>
</evidence>
<reference evidence="9" key="1">
    <citation type="journal article" date="2020" name="Phytopathology">
        <title>Genome sequence of the chestnut blight fungus Cryphonectria parasitica EP155: A fundamental resource for an archetypical invasive plant pathogen.</title>
        <authorList>
            <person name="Crouch J.A."/>
            <person name="Dawe A."/>
            <person name="Aerts A."/>
            <person name="Barry K."/>
            <person name="Churchill A.C.L."/>
            <person name="Grimwood J."/>
            <person name="Hillman B."/>
            <person name="Milgroom M.G."/>
            <person name="Pangilinan J."/>
            <person name="Smith M."/>
            <person name="Salamov A."/>
            <person name="Schmutz J."/>
            <person name="Yadav J."/>
            <person name="Grigoriev I.V."/>
            <person name="Nuss D."/>
        </authorList>
    </citation>
    <scope>NUCLEOTIDE SEQUENCE</scope>
    <source>
        <strain evidence="9">EP155</strain>
    </source>
</reference>
<proteinExistence type="inferred from homology"/>
<comment type="cofactor">
    <cofactor evidence="1 7">
        <name>heme</name>
        <dbReference type="ChEBI" id="CHEBI:30413"/>
    </cofactor>
</comment>
<dbReference type="GeneID" id="63843058"/>
<sequence>MEVDQLLLQHRWSTAVVLLLLVPVFTFITTSLISWAGFHSRREGREPPLKPYWIPLLGDWYGFILHPKNLLESVCRRYGNYTSVTVRLGPAKAYIMLQPQTFAPLLRDYKKCTNKMFSVLTMQQLCGTPRHGLGIYKNDNSSIGVNPLPGTNVPPHLRIWRHQHESNHRFLQGANLKEFHERIVQNLSAELASVNPSDPIDSGEWATHSDFYTWWTHKLMTASITAMCGPHMLRLNPEFIADFWVYMDAWPTLSKFYPRWLAPAAYTARDRVVKAIMVWHAYARQHSDCRVNGPTDPSWDEYWGSTWLKVRQQWGQDSGKMDHEVLACEDLALIVAAHANVMPSCFWNLVEIYSDPDLLARLQPVLDACIDRSQSDNRVPSLPLRFDTNPALSSPLAQSVYAEVQRMRVSMFHNRSPSLVDYRLGPFTLRKGALVMVPTAVASNCTELWGKTRTSRPLDVFWADRFLVMEKKQESAGEETSDSPLVQNALKPEEEPVRFSTEGLDGAAWIPYGGGAFTCPGRHLAKLEIISSAALFAAYFDLELVNGVPPMDDRFFGLGTQPPRGKVPVRIRRKLGALKPAVV</sequence>
<keyword evidence="8" id="KW-0472">Membrane</keyword>
<dbReference type="Proteomes" id="UP000803844">
    <property type="component" value="Unassembled WGS sequence"/>
</dbReference>
<dbReference type="AlphaFoldDB" id="A0A9P4XSH9"/>
<dbReference type="GO" id="GO:0008395">
    <property type="term" value="F:steroid hydroxylase activity"/>
    <property type="evidence" value="ECO:0007669"/>
    <property type="project" value="TreeGrafter"/>
</dbReference>
<dbReference type="InterPro" id="IPR002403">
    <property type="entry name" value="Cyt_P450_E_grp-IV"/>
</dbReference>
<keyword evidence="5 7" id="KW-0408">Iron</keyword>
<evidence type="ECO:0000256" key="4">
    <source>
        <dbReference type="ARBA" id="ARBA00022723"/>
    </source>
</evidence>
<dbReference type="Gene3D" id="1.10.630.10">
    <property type="entry name" value="Cytochrome P450"/>
    <property type="match status" value="1"/>
</dbReference>